<proteinExistence type="predicted"/>
<gene>
    <name evidence="1" type="ORF">LCGC14_2460540</name>
</gene>
<sequence>MSEPAATALIVETTAEEDCPLEFFGDSADIVYFISFAHSERYGSSHPLSKAAGILKRQLQINLTPLLTFADARTESAAGEQALELSA</sequence>
<feature type="non-terminal residue" evidence="1">
    <location>
        <position position="87"/>
    </location>
</feature>
<accession>A0A0F9C129</accession>
<protein>
    <submittedName>
        <fullName evidence="1">Uncharacterized protein</fullName>
    </submittedName>
</protein>
<comment type="caution">
    <text evidence="1">The sequence shown here is derived from an EMBL/GenBank/DDBJ whole genome shotgun (WGS) entry which is preliminary data.</text>
</comment>
<organism evidence="1">
    <name type="scientific">marine sediment metagenome</name>
    <dbReference type="NCBI Taxonomy" id="412755"/>
    <lineage>
        <taxon>unclassified sequences</taxon>
        <taxon>metagenomes</taxon>
        <taxon>ecological metagenomes</taxon>
    </lineage>
</organism>
<dbReference type="EMBL" id="LAZR01038301">
    <property type="protein sequence ID" value="KKL19932.1"/>
    <property type="molecule type" value="Genomic_DNA"/>
</dbReference>
<name>A0A0F9C129_9ZZZZ</name>
<reference evidence="1" key="1">
    <citation type="journal article" date="2015" name="Nature">
        <title>Complex archaea that bridge the gap between prokaryotes and eukaryotes.</title>
        <authorList>
            <person name="Spang A."/>
            <person name="Saw J.H."/>
            <person name="Jorgensen S.L."/>
            <person name="Zaremba-Niedzwiedzka K."/>
            <person name="Martijn J."/>
            <person name="Lind A.E."/>
            <person name="van Eijk R."/>
            <person name="Schleper C."/>
            <person name="Guy L."/>
            <person name="Ettema T.J."/>
        </authorList>
    </citation>
    <scope>NUCLEOTIDE SEQUENCE</scope>
</reference>
<evidence type="ECO:0000313" key="1">
    <source>
        <dbReference type="EMBL" id="KKL19932.1"/>
    </source>
</evidence>
<dbReference type="AlphaFoldDB" id="A0A0F9C129"/>